<sequence length="442" mass="50946">MENGRADGLDLLPLSTEIIIISDDENEEDEEETTTIMKMESISWTEVADRLLMLAKNHTLRNNQELVATLLQHCNTPPSIDAQRLLQATCKELGQLLLFLRGYSRRQRACEGLVLLVCEVLSLMQITPYKLRYGRRLWIKEEKMDTHHDCAMDIACQLMDRWGVCLAQCARSSDSRSFAIGRTMSRLEMMIAKCSSDTKRLHTFMLKYEQEMKSATEEWAETMKKCRRDLEAQWISANERDWKVYDDTFHSTKAVQMKFEENQKARRSLMHYAQEKELRSKFYRATLRLIRAASQKTSTHMQQEQHSHLASDETINVLGNEILEHMDTFCSALQDVMVPSLRYHGNVSGRTGVTEDIAAVRTCEHVDRLEFINFAKHFEAFWLIHRSWISQGVLDMVIRRFGTMCAANAHEKLSEQNTTSGCLLCSAIFRVCVGLQAGQHGM</sequence>
<proteinExistence type="predicted"/>
<protein>
    <submittedName>
        <fullName evidence="1">Uncharacterized protein</fullName>
    </submittedName>
</protein>
<gene>
    <name evidence="1" type="ORF">PDE001_LOCUS10172</name>
</gene>
<reference evidence="1" key="1">
    <citation type="submission" date="2022-12" db="EMBL/GenBank/DDBJ databases">
        <authorList>
            <person name="Webb A."/>
        </authorList>
    </citation>
    <scope>NUCLEOTIDE SEQUENCE</scope>
    <source>
        <strain evidence="1">Pd1</strain>
    </source>
</reference>
<evidence type="ECO:0000313" key="2">
    <source>
        <dbReference type="Proteomes" id="UP001162029"/>
    </source>
</evidence>
<name>A0AAV0V7B0_9STRA</name>
<dbReference type="AlphaFoldDB" id="A0AAV0V7B0"/>
<accession>A0AAV0V7B0</accession>
<dbReference type="EMBL" id="CANTFM010002241">
    <property type="protein sequence ID" value="CAI5745057.1"/>
    <property type="molecule type" value="Genomic_DNA"/>
</dbReference>
<keyword evidence="2" id="KW-1185">Reference proteome</keyword>
<evidence type="ECO:0000313" key="1">
    <source>
        <dbReference type="EMBL" id="CAI5745057.1"/>
    </source>
</evidence>
<organism evidence="1 2">
    <name type="scientific">Peronospora destructor</name>
    <dbReference type="NCBI Taxonomy" id="86335"/>
    <lineage>
        <taxon>Eukaryota</taxon>
        <taxon>Sar</taxon>
        <taxon>Stramenopiles</taxon>
        <taxon>Oomycota</taxon>
        <taxon>Peronosporomycetes</taxon>
        <taxon>Peronosporales</taxon>
        <taxon>Peronosporaceae</taxon>
        <taxon>Peronospora</taxon>
    </lineage>
</organism>
<comment type="caution">
    <text evidence="1">The sequence shown here is derived from an EMBL/GenBank/DDBJ whole genome shotgun (WGS) entry which is preliminary data.</text>
</comment>
<dbReference type="Proteomes" id="UP001162029">
    <property type="component" value="Unassembled WGS sequence"/>
</dbReference>